<evidence type="ECO:0000259" key="2">
    <source>
        <dbReference type="Pfam" id="PF20263"/>
    </source>
</evidence>
<dbReference type="EMBL" id="JBBWRZ010000013">
    <property type="protein sequence ID" value="KAK8223891.1"/>
    <property type="molecule type" value="Genomic_DNA"/>
</dbReference>
<feature type="domain" description="LYR motif-containing protein Cup1-like N-terminal" evidence="2">
    <location>
        <begin position="15"/>
        <end position="111"/>
    </location>
</feature>
<dbReference type="Pfam" id="PF20263">
    <property type="entry name" value="LYRM2-like"/>
    <property type="match status" value="1"/>
</dbReference>
<name>A0ABR1YB07_9PEZI</name>
<dbReference type="CDD" id="cd20273">
    <property type="entry name" value="Complex1_LYR_unchar"/>
    <property type="match status" value="1"/>
</dbReference>
<accession>A0ABR1YB07</accession>
<evidence type="ECO:0000256" key="1">
    <source>
        <dbReference type="SAM" id="MobiDB-lite"/>
    </source>
</evidence>
<gene>
    <name evidence="3" type="ORF">HDK90DRAFT_421937</name>
</gene>
<feature type="compositionally biased region" description="Basic and acidic residues" evidence="1">
    <location>
        <begin position="393"/>
        <end position="409"/>
    </location>
</feature>
<organism evidence="3 4">
    <name type="scientific">Phyllosticta capitalensis</name>
    <dbReference type="NCBI Taxonomy" id="121624"/>
    <lineage>
        <taxon>Eukaryota</taxon>
        <taxon>Fungi</taxon>
        <taxon>Dikarya</taxon>
        <taxon>Ascomycota</taxon>
        <taxon>Pezizomycotina</taxon>
        <taxon>Dothideomycetes</taxon>
        <taxon>Dothideomycetes incertae sedis</taxon>
        <taxon>Botryosphaeriales</taxon>
        <taxon>Phyllostictaceae</taxon>
        <taxon>Phyllosticta</taxon>
    </lineage>
</organism>
<dbReference type="InterPro" id="IPR046896">
    <property type="entry name" value="Cup1-like_N"/>
</dbReference>
<reference evidence="3 4" key="1">
    <citation type="submission" date="2024-04" db="EMBL/GenBank/DDBJ databases">
        <title>Phyllosticta paracitricarpa is synonymous to the EU quarantine fungus P. citricarpa based on phylogenomic analyses.</title>
        <authorList>
            <consortium name="Lawrence Berkeley National Laboratory"/>
            <person name="Van Ingen-Buijs V.A."/>
            <person name="Van Westerhoven A.C."/>
            <person name="Haridas S."/>
            <person name="Skiadas P."/>
            <person name="Martin F."/>
            <person name="Groenewald J.Z."/>
            <person name="Crous P.W."/>
            <person name="Seidl M.F."/>
        </authorList>
    </citation>
    <scope>NUCLEOTIDE SEQUENCE [LARGE SCALE GENOMIC DNA]</scope>
    <source>
        <strain evidence="3 4">CBS 123374</strain>
    </source>
</reference>
<dbReference type="Proteomes" id="UP001492380">
    <property type="component" value="Unassembled WGS sequence"/>
</dbReference>
<keyword evidence="4" id="KW-1185">Reference proteome</keyword>
<proteinExistence type="predicted"/>
<comment type="caution">
    <text evidence="3">The sequence shown here is derived from an EMBL/GenBank/DDBJ whole genome shotgun (WGS) entry which is preliminary data.</text>
</comment>
<sequence length="409" mass="46980">MPTPSRGDAVASKRLLRALLREATYLPDPAARQFVRRHVLSAFDNYRVDPATPDSKLDNLKFSAGRIREKFRQARKGLGQLRRANEGEIRPLERILSWTYGRRGPLRYELLRKHLLVPDDVHGQQAVDLHYDQLLKSDPRVVLDGLPGAVVEVPRKNPIEAEEPRVFEISPRYPRLKGFIEATVRNSHLIVSRSAKLKRTKFSVPARNTWQRPMPLNRARNQVEEWYANVLDKIQPPLKTEDWERLRGLGTKEEKVARLAQAARSHLNPDDLYLGQDSLHPAASEKLLRHQLEIERLPTKMPGKDRAVRITRRSMRRLWAKIFAQCPVMWYDEGKKKWDAKWGSSLLSDPDSNFEASTDDLFLFEGAKLAPEGKKGRAGRRPKNKESSGPNRQEGEENLKPSEDRALAE</sequence>
<evidence type="ECO:0000313" key="4">
    <source>
        <dbReference type="Proteomes" id="UP001492380"/>
    </source>
</evidence>
<evidence type="ECO:0000313" key="3">
    <source>
        <dbReference type="EMBL" id="KAK8223891.1"/>
    </source>
</evidence>
<feature type="region of interest" description="Disordered" evidence="1">
    <location>
        <begin position="372"/>
        <end position="409"/>
    </location>
</feature>
<protein>
    <recommendedName>
        <fullName evidence="2">LYR motif-containing protein Cup1-like N-terminal domain-containing protein</fullName>
    </recommendedName>
</protein>